<feature type="chain" id="PRO_5014137421" description="Carboxypeptidase-like protein" evidence="1">
    <location>
        <begin position="22"/>
        <end position="229"/>
    </location>
</feature>
<protein>
    <recommendedName>
        <fullName evidence="4">Carboxypeptidase-like protein</fullName>
    </recommendedName>
</protein>
<gene>
    <name evidence="2" type="ORF">CLV57_1374</name>
</gene>
<dbReference type="Proteomes" id="UP000242687">
    <property type="component" value="Unassembled WGS sequence"/>
</dbReference>
<evidence type="ECO:0008006" key="4">
    <source>
        <dbReference type="Google" id="ProtNLM"/>
    </source>
</evidence>
<dbReference type="EMBL" id="PGFJ01000001">
    <property type="protein sequence ID" value="PJJ84363.1"/>
    <property type="molecule type" value="Genomic_DNA"/>
</dbReference>
<evidence type="ECO:0000313" key="2">
    <source>
        <dbReference type="EMBL" id="PJJ84363.1"/>
    </source>
</evidence>
<reference evidence="2 3" key="1">
    <citation type="submission" date="2017-11" db="EMBL/GenBank/DDBJ databases">
        <title>Genomic Encyclopedia of Archaeal and Bacterial Type Strains, Phase II (KMG-II): From Individual Species to Whole Genera.</title>
        <authorList>
            <person name="Goeker M."/>
        </authorList>
    </citation>
    <scope>NUCLEOTIDE SEQUENCE [LARGE SCALE GENOMIC DNA]</scope>
    <source>
        <strain evidence="2 3">DSM 28175</strain>
    </source>
</reference>
<accession>A0A2H9VU56</accession>
<dbReference type="SUPFAM" id="SSF49464">
    <property type="entry name" value="Carboxypeptidase regulatory domain-like"/>
    <property type="match status" value="1"/>
</dbReference>
<dbReference type="RefSeq" id="WP_100340560.1">
    <property type="nucleotide sequence ID" value="NZ_PGFJ01000001.1"/>
</dbReference>
<name>A0A2H9VU56_9SPHI</name>
<sequence length="229" mass="26001">MKPHFLIAALLFLFIAQVTNAQNYLEGKVIDVANNKTLSDVFIKNITANKITVTDEDGEFEIQGSVGNLLVFSTPGYVPDTMVVVDLYKLTVKLKQTTSLLNEVNVRSQRETFDPHTEYPEVYSKSKVWILSPSSLFGKEAKNARRLKKYFEQEEKERAIDQAFSIAYVSSLVPLRGVELQTFMAMYRPSFEFVQSNSGPSLASYISDSYKKYKELPPEKRQQSSLQGQ</sequence>
<evidence type="ECO:0000256" key="1">
    <source>
        <dbReference type="SAM" id="SignalP"/>
    </source>
</evidence>
<evidence type="ECO:0000313" key="3">
    <source>
        <dbReference type="Proteomes" id="UP000242687"/>
    </source>
</evidence>
<dbReference type="AlphaFoldDB" id="A0A2H9VU56"/>
<dbReference type="InterPro" id="IPR008969">
    <property type="entry name" value="CarboxyPept-like_regulatory"/>
</dbReference>
<keyword evidence="1" id="KW-0732">Signal</keyword>
<comment type="caution">
    <text evidence="2">The sequence shown here is derived from an EMBL/GenBank/DDBJ whole genome shotgun (WGS) entry which is preliminary data.</text>
</comment>
<feature type="signal peptide" evidence="1">
    <location>
        <begin position="1"/>
        <end position="21"/>
    </location>
</feature>
<keyword evidence="3" id="KW-1185">Reference proteome</keyword>
<organism evidence="2 3">
    <name type="scientific">Mucilaginibacter auburnensis</name>
    <dbReference type="NCBI Taxonomy" id="1457233"/>
    <lineage>
        <taxon>Bacteria</taxon>
        <taxon>Pseudomonadati</taxon>
        <taxon>Bacteroidota</taxon>
        <taxon>Sphingobacteriia</taxon>
        <taxon>Sphingobacteriales</taxon>
        <taxon>Sphingobacteriaceae</taxon>
        <taxon>Mucilaginibacter</taxon>
    </lineage>
</organism>
<dbReference type="OrthoDB" id="1118857at2"/>
<proteinExistence type="predicted"/>